<dbReference type="EMBL" id="CP002475">
    <property type="protein sequence ID" value="ADW01512.1"/>
    <property type="molecule type" value="Genomic_DNA"/>
</dbReference>
<name>A0A8D4BA10_STRFA</name>
<reference evidence="1 2" key="1">
    <citation type="submission" date="2011-01" db="EMBL/GenBank/DDBJ databases">
        <title>Complete sequence of chromosome of Streptomyces flavogriseus ATCC 33331.</title>
        <authorList>
            <consortium name="US DOE Joint Genome Institute"/>
            <person name="Lucas S."/>
            <person name="Copeland A."/>
            <person name="Lapidus A."/>
            <person name="Cheng J.-F."/>
            <person name="Goodwin L."/>
            <person name="Pitluck S."/>
            <person name="Davenport K."/>
            <person name="Detter J.C."/>
            <person name="Han C."/>
            <person name="Tapia R."/>
            <person name="Land M."/>
            <person name="Hauser L."/>
            <person name="Kyrpides N."/>
            <person name="Ivanova N."/>
            <person name="Ovchinnikova G."/>
            <person name="Pagani I."/>
            <person name="Brumm P."/>
            <person name="Mead D."/>
            <person name="Woyke T."/>
        </authorList>
    </citation>
    <scope>NUCLEOTIDE SEQUENCE [LARGE SCALE GENOMIC DNA]</scope>
    <source>
        <strain evidence="2">ATCC 33331 / IAF-45CD</strain>
    </source>
</reference>
<evidence type="ECO:0000313" key="1">
    <source>
        <dbReference type="EMBL" id="ADW01512.1"/>
    </source>
</evidence>
<dbReference type="KEGG" id="sfa:Sfla_0031"/>
<accession>A0A8D4BA10</accession>
<gene>
    <name evidence="1" type="ordered locus">Sfla_0031</name>
</gene>
<dbReference type="OrthoDB" id="4255520at2"/>
<dbReference type="Proteomes" id="UP000002066">
    <property type="component" value="Chromosome"/>
</dbReference>
<organism evidence="1 2">
    <name type="scientific">Streptomyces pratensis (strain ATCC 33331 / IAF-45CD)</name>
    <dbReference type="NCBI Taxonomy" id="591167"/>
    <lineage>
        <taxon>Bacteria</taxon>
        <taxon>Bacillati</taxon>
        <taxon>Actinomycetota</taxon>
        <taxon>Actinomycetes</taxon>
        <taxon>Kitasatosporales</taxon>
        <taxon>Streptomycetaceae</taxon>
        <taxon>Streptomyces</taxon>
    </lineage>
</organism>
<dbReference type="AlphaFoldDB" id="A0A8D4BA10"/>
<sequence>MSAPIVIHHPSPAGGRQVTICGRIAGLAYDDHDLLEFLRRAGLPDAKQLLDRNGWSSEAGGRTRTWQRSGALVLERDARDLSLPHVLTRGPESSSLAGIGRGSPVLTGHGGWAAARGEVRTGRTGRCRGGSRPPGPEVRRLITGTIAPHAAPDPHDKRVRHIVAQLNSVEPNLDLIARGKGGHDAAETTPES</sequence>
<evidence type="ECO:0000313" key="2">
    <source>
        <dbReference type="Proteomes" id="UP000002066"/>
    </source>
</evidence>
<proteinExistence type="predicted"/>
<protein>
    <submittedName>
        <fullName evidence="1">Uncharacterized protein</fullName>
    </submittedName>
</protein>